<dbReference type="Proteomes" id="UP001596989">
    <property type="component" value="Unassembled WGS sequence"/>
</dbReference>
<dbReference type="InterPro" id="IPR017850">
    <property type="entry name" value="Alkaline_phosphatase_core_sf"/>
</dbReference>
<evidence type="ECO:0000256" key="3">
    <source>
        <dbReference type="ARBA" id="ARBA00022801"/>
    </source>
</evidence>
<keyword evidence="3" id="KW-0378">Hydrolase</keyword>
<evidence type="ECO:0000313" key="6">
    <source>
        <dbReference type="EMBL" id="MFD0962371.1"/>
    </source>
</evidence>
<dbReference type="PANTHER" id="PTHR42693">
    <property type="entry name" value="ARYLSULFATASE FAMILY MEMBER"/>
    <property type="match status" value="1"/>
</dbReference>
<dbReference type="InterPro" id="IPR024607">
    <property type="entry name" value="Sulfatase_CS"/>
</dbReference>
<dbReference type="InterPro" id="IPR000917">
    <property type="entry name" value="Sulfatase_N"/>
</dbReference>
<sequence>MKKPNVIYVFSDQHRAEATGYSRNPDVRTPYMDQLSLESLNVELAVSNTPCCCPYRATLMTGQYPNTHGVFVNDVQLGRRAVSIAEAYADAGYDTGYIGKWHLNGRGRSAFIPQEQRHGFHHWQVLECTHDYNHSHYYEDDDLKLMWDGYDADAQTDSAIRYIQARSDGDKPFFLLLSWGPPHNPYDTAPQVFKDMYDPEALQLRPNVPEDNREESAKDLAGYYAHISALDACLGKLMRVIEETGIAEDTILVYTSDHGDMLGSQGANRKQSPWDESIRVPFLLRYPRLLGTEVQKFSNPFNSPDIMPTMLSLCGISIPDSVEGRDYSSYWRGEAACEIEEVLIQCVQPAGEYSKSRGGREYRGIRTKSYTYVRDLNGPWLLYNNESDPYQLTNLCHVSQYESLVKELDARLSDILKERRDEFLPGDAYVQAWGYEVDETGTVPYVD</sequence>
<dbReference type="PANTHER" id="PTHR42693:SF53">
    <property type="entry name" value="ENDO-4-O-SULFATASE"/>
    <property type="match status" value="1"/>
</dbReference>
<protein>
    <submittedName>
        <fullName evidence="6">Sulfatase</fullName>
    </submittedName>
</protein>
<keyword evidence="7" id="KW-1185">Reference proteome</keyword>
<dbReference type="InterPro" id="IPR050738">
    <property type="entry name" value="Sulfatase"/>
</dbReference>
<dbReference type="CDD" id="cd16034">
    <property type="entry name" value="sulfatase_like"/>
    <property type="match status" value="1"/>
</dbReference>
<evidence type="ECO:0000256" key="2">
    <source>
        <dbReference type="ARBA" id="ARBA00022723"/>
    </source>
</evidence>
<dbReference type="Gene3D" id="3.40.720.10">
    <property type="entry name" value="Alkaline Phosphatase, subunit A"/>
    <property type="match status" value="1"/>
</dbReference>
<keyword evidence="2" id="KW-0479">Metal-binding</keyword>
<dbReference type="EMBL" id="JBHTJZ010000073">
    <property type="protein sequence ID" value="MFD0962371.1"/>
    <property type="molecule type" value="Genomic_DNA"/>
</dbReference>
<dbReference type="RefSeq" id="WP_377569001.1">
    <property type="nucleotide sequence ID" value="NZ_JBHTJZ010000073.1"/>
</dbReference>
<keyword evidence="4" id="KW-0106">Calcium</keyword>
<organism evidence="6 7">
    <name type="scientific">Paenibacillus chungangensis</name>
    <dbReference type="NCBI Taxonomy" id="696535"/>
    <lineage>
        <taxon>Bacteria</taxon>
        <taxon>Bacillati</taxon>
        <taxon>Bacillota</taxon>
        <taxon>Bacilli</taxon>
        <taxon>Bacillales</taxon>
        <taxon>Paenibacillaceae</taxon>
        <taxon>Paenibacillus</taxon>
    </lineage>
</organism>
<gene>
    <name evidence="6" type="ORF">ACFQ2I_23805</name>
</gene>
<dbReference type="PROSITE" id="PS00149">
    <property type="entry name" value="SULFATASE_2"/>
    <property type="match status" value="1"/>
</dbReference>
<evidence type="ECO:0000256" key="4">
    <source>
        <dbReference type="ARBA" id="ARBA00022837"/>
    </source>
</evidence>
<dbReference type="SUPFAM" id="SSF53649">
    <property type="entry name" value="Alkaline phosphatase-like"/>
    <property type="match status" value="1"/>
</dbReference>
<comment type="caution">
    <text evidence="6">The sequence shown here is derived from an EMBL/GenBank/DDBJ whole genome shotgun (WGS) entry which is preliminary data.</text>
</comment>
<accession>A0ABW3HXS8</accession>
<evidence type="ECO:0000256" key="1">
    <source>
        <dbReference type="ARBA" id="ARBA00008779"/>
    </source>
</evidence>
<evidence type="ECO:0000259" key="5">
    <source>
        <dbReference type="Pfam" id="PF00884"/>
    </source>
</evidence>
<name>A0ABW3HXS8_9BACL</name>
<reference evidence="7" key="1">
    <citation type="journal article" date="2019" name="Int. J. Syst. Evol. Microbiol.">
        <title>The Global Catalogue of Microorganisms (GCM) 10K type strain sequencing project: providing services to taxonomists for standard genome sequencing and annotation.</title>
        <authorList>
            <consortium name="The Broad Institute Genomics Platform"/>
            <consortium name="The Broad Institute Genome Sequencing Center for Infectious Disease"/>
            <person name="Wu L."/>
            <person name="Ma J."/>
        </authorList>
    </citation>
    <scope>NUCLEOTIDE SEQUENCE [LARGE SCALE GENOMIC DNA]</scope>
    <source>
        <strain evidence="7">CCUG 59129</strain>
    </source>
</reference>
<feature type="domain" description="Sulfatase N-terminal" evidence="5">
    <location>
        <begin position="4"/>
        <end position="316"/>
    </location>
</feature>
<comment type="similarity">
    <text evidence="1">Belongs to the sulfatase family.</text>
</comment>
<proteinExistence type="inferred from homology"/>
<evidence type="ECO:0000313" key="7">
    <source>
        <dbReference type="Proteomes" id="UP001596989"/>
    </source>
</evidence>
<dbReference type="Pfam" id="PF00884">
    <property type="entry name" value="Sulfatase"/>
    <property type="match status" value="1"/>
</dbReference>
<dbReference type="Gene3D" id="3.30.1120.10">
    <property type="match status" value="1"/>
</dbReference>